<feature type="transmembrane region" description="Helical" evidence="5">
    <location>
        <begin position="199"/>
        <end position="224"/>
    </location>
</feature>
<evidence type="ECO:0000256" key="4">
    <source>
        <dbReference type="ARBA" id="ARBA00023136"/>
    </source>
</evidence>
<proteinExistence type="predicted"/>
<evidence type="ECO:0000256" key="3">
    <source>
        <dbReference type="ARBA" id="ARBA00022989"/>
    </source>
</evidence>
<dbReference type="Proteomes" id="UP000828390">
    <property type="component" value="Unassembled WGS sequence"/>
</dbReference>
<evidence type="ECO:0000256" key="5">
    <source>
        <dbReference type="SAM" id="Phobius"/>
    </source>
</evidence>
<sequence length="238" mass="26234">MMNTAKFFIIGNFLGLTCAFALLISAGILSSQDNASDDLLQMYNWDNTIGTVATNIIICSSLLLGVIVVTSIFAVCMNMELPEKMFLPLDKLAVTLNDSLRNDYVPGEGVVADAWDQAQLKLSCCGAKGPEDYSVIPLNGTFVPSSCCKYLKQDENHQPINETLCQFEADQIQHSQKANATFLNTEGCYSKIKTNIYHYLSVLLGVSMSTNSAQVIYIIMLHVWKRKCAEQNYTSAPS</sequence>
<dbReference type="CDD" id="cd03127">
    <property type="entry name" value="tetraspanin_LEL"/>
    <property type="match status" value="1"/>
</dbReference>
<dbReference type="OrthoDB" id="6239677at2759"/>
<dbReference type="Gene3D" id="1.10.1450.10">
    <property type="entry name" value="Tetraspanin"/>
    <property type="match status" value="1"/>
</dbReference>
<keyword evidence="8" id="KW-1185">Reference proteome</keyword>
<keyword evidence="6" id="KW-0732">Signal</keyword>
<evidence type="ECO:0000256" key="1">
    <source>
        <dbReference type="ARBA" id="ARBA00004141"/>
    </source>
</evidence>
<keyword evidence="3 5" id="KW-1133">Transmembrane helix</keyword>
<gene>
    <name evidence="7" type="ORF">DPMN_012069</name>
</gene>
<dbReference type="Pfam" id="PF00335">
    <property type="entry name" value="Tetraspanin"/>
    <property type="match status" value="1"/>
</dbReference>
<feature type="transmembrane region" description="Helical" evidence="5">
    <location>
        <begin position="55"/>
        <end position="76"/>
    </location>
</feature>
<reference evidence="7" key="2">
    <citation type="submission" date="2020-11" db="EMBL/GenBank/DDBJ databases">
        <authorList>
            <person name="McCartney M.A."/>
            <person name="Auch B."/>
            <person name="Kono T."/>
            <person name="Mallez S."/>
            <person name="Becker A."/>
            <person name="Gohl D.M."/>
            <person name="Silverstein K.A.T."/>
            <person name="Koren S."/>
            <person name="Bechman K.B."/>
            <person name="Herman A."/>
            <person name="Abrahante J.E."/>
            <person name="Garbe J."/>
        </authorList>
    </citation>
    <scope>NUCLEOTIDE SEQUENCE</scope>
    <source>
        <strain evidence="7">Duluth1</strain>
        <tissue evidence="7">Whole animal</tissue>
    </source>
</reference>
<dbReference type="InterPro" id="IPR008952">
    <property type="entry name" value="Tetraspanin_EC2_sf"/>
</dbReference>
<protein>
    <recommendedName>
        <fullName evidence="9">Tetraspanin</fullName>
    </recommendedName>
</protein>
<dbReference type="SUPFAM" id="SSF48652">
    <property type="entry name" value="Tetraspanin"/>
    <property type="match status" value="1"/>
</dbReference>
<evidence type="ECO:0000256" key="2">
    <source>
        <dbReference type="ARBA" id="ARBA00022692"/>
    </source>
</evidence>
<evidence type="ECO:0000313" key="8">
    <source>
        <dbReference type="Proteomes" id="UP000828390"/>
    </source>
</evidence>
<keyword evidence="4 5" id="KW-0472">Membrane</keyword>
<feature type="chain" id="PRO_5039555392" description="Tetraspanin" evidence="6">
    <location>
        <begin position="20"/>
        <end position="238"/>
    </location>
</feature>
<reference evidence="7" key="1">
    <citation type="journal article" date="2019" name="bioRxiv">
        <title>The Genome of the Zebra Mussel, Dreissena polymorpha: A Resource for Invasive Species Research.</title>
        <authorList>
            <person name="McCartney M.A."/>
            <person name="Auch B."/>
            <person name="Kono T."/>
            <person name="Mallez S."/>
            <person name="Zhang Y."/>
            <person name="Obille A."/>
            <person name="Becker A."/>
            <person name="Abrahante J.E."/>
            <person name="Garbe J."/>
            <person name="Badalamenti J.P."/>
            <person name="Herman A."/>
            <person name="Mangelson H."/>
            <person name="Liachko I."/>
            <person name="Sullivan S."/>
            <person name="Sone E.D."/>
            <person name="Koren S."/>
            <person name="Silverstein K.A.T."/>
            <person name="Beckman K.B."/>
            <person name="Gohl D.M."/>
        </authorList>
    </citation>
    <scope>NUCLEOTIDE SEQUENCE</scope>
    <source>
        <strain evidence="7">Duluth1</strain>
        <tissue evidence="7">Whole animal</tissue>
    </source>
</reference>
<evidence type="ECO:0000256" key="6">
    <source>
        <dbReference type="SAM" id="SignalP"/>
    </source>
</evidence>
<comment type="caution">
    <text evidence="7">The sequence shown here is derived from an EMBL/GenBank/DDBJ whole genome shotgun (WGS) entry which is preliminary data.</text>
</comment>
<evidence type="ECO:0000313" key="7">
    <source>
        <dbReference type="EMBL" id="KAH3888047.1"/>
    </source>
</evidence>
<keyword evidence="2 5" id="KW-0812">Transmembrane</keyword>
<dbReference type="GO" id="GO:0016020">
    <property type="term" value="C:membrane"/>
    <property type="evidence" value="ECO:0007669"/>
    <property type="project" value="UniProtKB-SubCell"/>
</dbReference>
<dbReference type="EMBL" id="JAIWYP010000001">
    <property type="protein sequence ID" value="KAH3888047.1"/>
    <property type="molecule type" value="Genomic_DNA"/>
</dbReference>
<dbReference type="AlphaFoldDB" id="A0A9D4S315"/>
<feature type="signal peptide" evidence="6">
    <location>
        <begin position="1"/>
        <end position="19"/>
    </location>
</feature>
<evidence type="ECO:0008006" key="9">
    <source>
        <dbReference type="Google" id="ProtNLM"/>
    </source>
</evidence>
<name>A0A9D4S315_DREPO</name>
<dbReference type="InterPro" id="IPR018499">
    <property type="entry name" value="Tetraspanin/Peripherin"/>
</dbReference>
<organism evidence="7 8">
    <name type="scientific">Dreissena polymorpha</name>
    <name type="common">Zebra mussel</name>
    <name type="synonym">Mytilus polymorpha</name>
    <dbReference type="NCBI Taxonomy" id="45954"/>
    <lineage>
        <taxon>Eukaryota</taxon>
        <taxon>Metazoa</taxon>
        <taxon>Spiralia</taxon>
        <taxon>Lophotrochozoa</taxon>
        <taxon>Mollusca</taxon>
        <taxon>Bivalvia</taxon>
        <taxon>Autobranchia</taxon>
        <taxon>Heteroconchia</taxon>
        <taxon>Euheterodonta</taxon>
        <taxon>Imparidentia</taxon>
        <taxon>Neoheterodontei</taxon>
        <taxon>Myida</taxon>
        <taxon>Dreissenoidea</taxon>
        <taxon>Dreissenidae</taxon>
        <taxon>Dreissena</taxon>
    </lineage>
</organism>
<accession>A0A9D4S315</accession>
<comment type="subcellular location">
    <subcellularLocation>
        <location evidence="1">Membrane</location>
        <topology evidence="1">Multi-pass membrane protein</topology>
    </subcellularLocation>
</comment>